<evidence type="ECO:0000256" key="16">
    <source>
        <dbReference type="RuleBase" id="RU003656"/>
    </source>
</evidence>
<evidence type="ECO:0000256" key="9">
    <source>
        <dbReference type="ARBA" id="ARBA00023065"/>
    </source>
</evidence>
<evidence type="ECO:0000256" key="5">
    <source>
        <dbReference type="ARBA" id="ARBA00014480"/>
    </source>
</evidence>
<evidence type="ECO:0000256" key="8">
    <source>
        <dbReference type="ARBA" id="ARBA00022781"/>
    </source>
</evidence>
<dbReference type="NCBIfam" id="NF001847">
    <property type="entry name" value="PRK00571.1-4"/>
    <property type="match status" value="1"/>
</dbReference>
<dbReference type="PANTHER" id="PTHR13822:SF10">
    <property type="entry name" value="ATP SYNTHASE EPSILON CHAIN, CHLOROPLASTIC"/>
    <property type="match status" value="1"/>
</dbReference>
<keyword evidence="6 15" id="KW-0813">Transport</keyword>
<dbReference type="SUPFAM" id="SSF46604">
    <property type="entry name" value="Epsilon subunit of F1F0-ATP synthase C-terminal domain"/>
    <property type="match status" value="1"/>
</dbReference>
<feature type="domain" description="ATP synthase F1 complex delta/epsilon subunit N-terminal" evidence="17">
    <location>
        <begin position="5"/>
        <end position="84"/>
    </location>
</feature>
<dbReference type="InterPro" id="IPR036794">
    <property type="entry name" value="ATP_F1_dsu/esu_C_sf"/>
</dbReference>
<dbReference type="InterPro" id="IPR020546">
    <property type="entry name" value="ATP_synth_F1_dsu/esu_N"/>
</dbReference>
<evidence type="ECO:0000256" key="1">
    <source>
        <dbReference type="ARBA" id="ARBA00003543"/>
    </source>
</evidence>
<keyword evidence="7 15" id="KW-1003">Cell membrane</keyword>
<dbReference type="GO" id="GO:0005886">
    <property type="term" value="C:plasma membrane"/>
    <property type="evidence" value="ECO:0007669"/>
    <property type="project" value="UniProtKB-SubCell"/>
</dbReference>
<evidence type="ECO:0000256" key="3">
    <source>
        <dbReference type="ARBA" id="ARBA00005712"/>
    </source>
</evidence>
<evidence type="ECO:0000256" key="13">
    <source>
        <dbReference type="ARBA" id="ARBA00030215"/>
    </source>
</evidence>
<evidence type="ECO:0000256" key="14">
    <source>
        <dbReference type="ARBA" id="ARBA00031795"/>
    </source>
</evidence>
<keyword evidence="10 15" id="KW-0472">Membrane</keyword>
<evidence type="ECO:0000313" key="18">
    <source>
        <dbReference type="EMBL" id="SUO96027.1"/>
    </source>
</evidence>
<dbReference type="NCBIfam" id="TIGR01216">
    <property type="entry name" value="ATP_synt_epsi"/>
    <property type="match status" value="1"/>
</dbReference>
<dbReference type="RefSeq" id="WP_072576583.1">
    <property type="nucleotide sequence ID" value="NZ_LWHB01000084.1"/>
</dbReference>
<keyword evidence="8 15" id="KW-0375">Hydrogen ion transport</keyword>
<dbReference type="GO" id="GO:0005524">
    <property type="term" value="F:ATP binding"/>
    <property type="evidence" value="ECO:0007669"/>
    <property type="project" value="UniProtKB-UniRule"/>
</dbReference>
<dbReference type="FunFam" id="2.60.15.10:FF:000001">
    <property type="entry name" value="ATP synthase epsilon chain"/>
    <property type="match status" value="1"/>
</dbReference>
<dbReference type="EMBL" id="UHIC01000001">
    <property type="protein sequence ID" value="SUO96027.1"/>
    <property type="molecule type" value="Genomic_DNA"/>
</dbReference>
<dbReference type="PANTHER" id="PTHR13822">
    <property type="entry name" value="ATP SYNTHASE DELTA/EPSILON CHAIN"/>
    <property type="match status" value="1"/>
</dbReference>
<accession>A0A380MX77</accession>
<dbReference type="GO" id="GO:0045259">
    <property type="term" value="C:proton-transporting ATP synthase complex"/>
    <property type="evidence" value="ECO:0007669"/>
    <property type="project" value="UniProtKB-KW"/>
</dbReference>
<dbReference type="HAMAP" id="MF_00530">
    <property type="entry name" value="ATP_synth_epsil_bac"/>
    <property type="match status" value="1"/>
</dbReference>
<dbReference type="CDD" id="cd12152">
    <property type="entry name" value="F1-ATPase_delta"/>
    <property type="match status" value="1"/>
</dbReference>
<evidence type="ECO:0000256" key="15">
    <source>
        <dbReference type="HAMAP-Rule" id="MF_00530"/>
    </source>
</evidence>
<dbReference type="Proteomes" id="UP000254601">
    <property type="component" value="Unassembled WGS sequence"/>
</dbReference>
<evidence type="ECO:0000313" key="19">
    <source>
        <dbReference type="Proteomes" id="UP000254601"/>
    </source>
</evidence>
<reference evidence="18 19" key="1">
    <citation type="submission" date="2018-06" db="EMBL/GenBank/DDBJ databases">
        <authorList>
            <consortium name="Pathogen Informatics"/>
            <person name="Doyle S."/>
        </authorList>
    </citation>
    <scope>NUCLEOTIDE SEQUENCE [LARGE SCALE GENOMIC DNA]</scope>
    <source>
        <strain evidence="18 19">NCTC13337</strain>
    </source>
</reference>
<dbReference type="GO" id="GO:0046933">
    <property type="term" value="F:proton-transporting ATP synthase activity, rotational mechanism"/>
    <property type="evidence" value="ECO:0007669"/>
    <property type="project" value="UniProtKB-UniRule"/>
</dbReference>
<evidence type="ECO:0000256" key="2">
    <source>
        <dbReference type="ARBA" id="ARBA00004202"/>
    </source>
</evidence>
<name>A0A380MX77_9GAMM</name>
<keyword evidence="9 15" id="KW-0406">Ion transport</keyword>
<keyword evidence="11 15" id="KW-0139">CF(1)</keyword>
<comment type="function">
    <text evidence="1 15">Produces ATP from ADP in the presence of a proton gradient across the membrane.</text>
</comment>
<evidence type="ECO:0000259" key="17">
    <source>
        <dbReference type="Pfam" id="PF02823"/>
    </source>
</evidence>
<keyword evidence="19" id="KW-1185">Reference proteome</keyword>
<dbReference type="Gene3D" id="2.60.15.10">
    <property type="entry name" value="F0F1 ATP synthase delta/epsilon subunit, N-terminal"/>
    <property type="match status" value="1"/>
</dbReference>
<evidence type="ECO:0000256" key="11">
    <source>
        <dbReference type="ARBA" id="ARBA00023196"/>
    </source>
</evidence>
<evidence type="ECO:0000256" key="6">
    <source>
        <dbReference type="ARBA" id="ARBA00022448"/>
    </source>
</evidence>
<evidence type="ECO:0000256" key="7">
    <source>
        <dbReference type="ARBA" id="ARBA00022475"/>
    </source>
</evidence>
<dbReference type="Pfam" id="PF02823">
    <property type="entry name" value="ATP-synt_DE_N"/>
    <property type="match status" value="1"/>
</dbReference>
<comment type="subcellular location">
    <subcellularLocation>
        <location evidence="2 15">Cell membrane</location>
        <topology evidence="2 15">Peripheral membrane protein</topology>
    </subcellularLocation>
</comment>
<keyword evidence="12 15" id="KW-0066">ATP synthesis</keyword>
<evidence type="ECO:0000256" key="10">
    <source>
        <dbReference type="ARBA" id="ARBA00023136"/>
    </source>
</evidence>
<dbReference type="AlphaFoldDB" id="A0A380MX77"/>
<dbReference type="SUPFAM" id="SSF51344">
    <property type="entry name" value="Epsilon subunit of F1F0-ATP synthase N-terminal domain"/>
    <property type="match status" value="1"/>
</dbReference>
<comment type="subunit">
    <text evidence="4 15 16">F-type ATPases have 2 components, CF(1) - the catalytic core - and CF(0) - the membrane proton channel. CF(1) has five subunits: alpha(3), beta(3), gamma(1), delta(1), epsilon(1). CF(0) has three main subunits: a, b and c.</text>
</comment>
<evidence type="ECO:0000256" key="12">
    <source>
        <dbReference type="ARBA" id="ARBA00023310"/>
    </source>
</evidence>
<dbReference type="InterPro" id="IPR036771">
    <property type="entry name" value="ATPsynth_dsu/esu_N"/>
</dbReference>
<gene>
    <name evidence="15 18" type="primary">atpC</name>
    <name evidence="18" type="ORF">NCTC13337_01689</name>
</gene>
<protein>
    <recommendedName>
        <fullName evidence="5 15">ATP synthase epsilon chain</fullName>
    </recommendedName>
    <alternativeName>
        <fullName evidence="14 15">ATP synthase F1 sector epsilon subunit</fullName>
    </alternativeName>
    <alternativeName>
        <fullName evidence="13 15">F-ATPase epsilon subunit</fullName>
    </alternativeName>
</protein>
<dbReference type="InterPro" id="IPR001469">
    <property type="entry name" value="ATP_synth_F1_dsu/esu"/>
</dbReference>
<sequence>MATPFSVNVVSQDRCLYEGNVVQIAATATTGELGILARHSPMMAMLKPGQVRLTLENGEEQVIYVSGGFIEVQPKQTIILADEAIRAEDLDEAEIKAAKERAVARMKGINDAGPDAIRIHMEIAQLTAQISAIRRNKH</sequence>
<comment type="similarity">
    <text evidence="3 15 16">Belongs to the ATPase epsilon chain family.</text>
</comment>
<dbReference type="OrthoDB" id="9791445at2"/>
<organism evidence="18 19">
    <name type="scientific">Suttonella ornithocola</name>
    <dbReference type="NCBI Taxonomy" id="279832"/>
    <lineage>
        <taxon>Bacteria</taxon>
        <taxon>Pseudomonadati</taxon>
        <taxon>Pseudomonadota</taxon>
        <taxon>Gammaproteobacteria</taxon>
        <taxon>Cardiobacteriales</taxon>
        <taxon>Cardiobacteriaceae</taxon>
        <taxon>Suttonella</taxon>
    </lineage>
</organism>
<evidence type="ECO:0000256" key="4">
    <source>
        <dbReference type="ARBA" id="ARBA00011648"/>
    </source>
</evidence>
<proteinExistence type="inferred from homology"/>